<protein>
    <submittedName>
        <fullName evidence="7">LIM zinc-binding domain-containing protein</fullName>
    </submittedName>
</protein>
<sequence length="87" mass="9803">MPNCPRCEKPVYFAERVTSIGKDWHRPCLRCENDACKKTLAAGGHSEKTRKKVVPQILFFSSVYSILSSLLQLSSTTVSYVHPLSFI</sequence>
<dbReference type="WBParaSite" id="Hba_20125">
    <property type="protein sequence ID" value="Hba_20125"/>
    <property type="gene ID" value="Hba_20125"/>
</dbReference>
<evidence type="ECO:0000313" key="6">
    <source>
        <dbReference type="Proteomes" id="UP000095283"/>
    </source>
</evidence>
<proteinExistence type="predicted"/>
<dbReference type="Proteomes" id="UP000095283">
    <property type="component" value="Unplaced"/>
</dbReference>
<organism evidence="6 7">
    <name type="scientific">Heterorhabditis bacteriophora</name>
    <name type="common">Entomopathogenic nematode worm</name>
    <dbReference type="NCBI Taxonomy" id="37862"/>
    <lineage>
        <taxon>Eukaryota</taxon>
        <taxon>Metazoa</taxon>
        <taxon>Ecdysozoa</taxon>
        <taxon>Nematoda</taxon>
        <taxon>Chromadorea</taxon>
        <taxon>Rhabditida</taxon>
        <taxon>Rhabditina</taxon>
        <taxon>Rhabditomorpha</taxon>
        <taxon>Strongyloidea</taxon>
        <taxon>Heterorhabditidae</taxon>
        <taxon>Heterorhabditis</taxon>
    </lineage>
</organism>
<keyword evidence="2" id="KW-0862">Zinc</keyword>
<keyword evidence="4" id="KW-0812">Transmembrane</keyword>
<feature type="domain" description="LIM zinc-binding" evidence="5">
    <location>
        <begin position="4"/>
        <end position="51"/>
    </location>
</feature>
<keyword evidence="4" id="KW-0472">Membrane</keyword>
<dbReference type="PANTHER" id="PTHR46074">
    <property type="entry name" value="CYSTEINE-RICH PROTEIN CRIP FAMILY MEMBER"/>
    <property type="match status" value="1"/>
</dbReference>
<evidence type="ECO:0000256" key="1">
    <source>
        <dbReference type="ARBA" id="ARBA00022723"/>
    </source>
</evidence>
<dbReference type="AlphaFoldDB" id="A0A1I7XRG9"/>
<dbReference type="PANTHER" id="PTHR46074:SF5">
    <property type="entry name" value="LIM DOMAIN-CONTAINING PROTEIN C"/>
    <property type="match status" value="1"/>
</dbReference>
<dbReference type="GO" id="GO:0046872">
    <property type="term" value="F:metal ion binding"/>
    <property type="evidence" value="ECO:0007669"/>
    <property type="project" value="UniProtKB-KW"/>
</dbReference>
<evidence type="ECO:0000256" key="3">
    <source>
        <dbReference type="ARBA" id="ARBA00023038"/>
    </source>
</evidence>
<dbReference type="InterPro" id="IPR001781">
    <property type="entry name" value="Znf_LIM"/>
</dbReference>
<dbReference type="SUPFAM" id="SSF57716">
    <property type="entry name" value="Glucocorticoid receptor-like (DNA-binding domain)"/>
    <property type="match status" value="1"/>
</dbReference>
<feature type="transmembrane region" description="Helical" evidence="4">
    <location>
        <begin position="57"/>
        <end position="81"/>
    </location>
</feature>
<name>A0A1I7XRG9_HETBA</name>
<dbReference type="Pfam" id="PF00412">
    <property type="entry name" value="LIM"/>
    <property type="match status" value="1"/>
</dbReference>
<evidence type="ECO:0000313" key="7">
    <source>
        <dbReference type="WBParaSite" id="Hba_20125"/>
    </source>
</evidence>
<keyword evidence="1" id="KW-0479">Metal-binding</keyword>
<keyword evidence="3" id="KW-0440">LIM domain</keyword>
<reference evidence="7" key="1">
    <citation type="submission" date="2016-11" db="UniProtKB">
        <authorList>
            <consortium name="WormBaseParasite"/>
        </authorList>
    </citation>
    <scope>IDENTIFICATION</scope>
</reference>
<keyword evidence="4" id="KW-1133">Transmembrane helix</keyword>
<keyword evidence="6" id="KW-1185">Reference proteome</keyword>
<evidence type="ECO:0000259" key="5">
    <source>
        <dbReference type="Pfam" id="PF00412"/>
    </source>
</evidence>
<accession>A0A1I7XRG9</accession>
<evidence type="ECO:0000256" key="2">
    <source>
        <dbReference type="ARBA" id="ARBA00022833"/>
    </source>
</evidence>
<dbReference type="Gene3D" id="2.10.110.10">
    <property type="entry name" value="Cysteine Rich Protein"/>
    <property type="match status" value="1"/>
</dbReference>
<dbReference type="CDD" id="cd09401">
    <property type="entry name" value="LIM_TLP_like"/>
    <property type="match status" value="1"/>
</dbReference>
<evidence type="ECO:0000256" key="4">
    <source>
        <dbReference type="SAM" id="Phobius"/>
    </source>
</evidence>